<sequence>MLSGLMYLVMLMSMPCFMAGRCLTKPPTDPDGIGWMEAAELLKKKERGGPDDYTLLINRGKRSGATKFSVNMQEAALDRESAFKFSDLDLGMNRNEIEVNN</sequence>
<reference evidence="2" key="1">
    <citation type="submission" date="2020-01" db="EMBL/GenBank/DDBJ databases">
        <authorList>
            <person name="Mishra B."/>
        </authorList>
    </citation>
    <scope>NUCLEOTIDE SEQUENCE [LARGE SCALE GENOMIC DNA]</scope>
</reference>
<protein>
    <submittedName>
        <fullName evidence="2">Uncharacterized protein</fullName>
    </submittedName>
</protein>
<gene>
    <name evidence="2" type="ORF">MERR_LOCUS3344</name>
</gene>
<comment type="caution">
    <text evidence="2">The sequence shown here is derived from an EMBL/GenBank/DDBJ whole genome shotgun (WGS) entry which is preliminary data.</text>
</comment>
<name>A0A6D2HPW3_9BRAS</name>
<organism evidence="2 3">
    <name type="scientific">Microthlaspi erraticum</name>
    <dbReference type="NCBI Taxonomy" id="1685480"/>
    <lineage>
        <taxon>Eukaryota</taxon>
        <taxon>Viridiplantae</taxon>
        <taxon>Streptophyta</taxon>
        <taxon>Embryophyta</taxon>
        <taxon>Tracheophyta</taxon>
        <taxon>Spermatophyta</taxon>
        <taxon>Magnoliopsida</taxon>
        <taxon>eudicotyledons</taxon>
        <taxon>Gunneridae</taxon>
        <taxon>Pentapetalae</taxon>
        <taxon>rosids</taxon>
        <taxon>malvids</taxon>
        <taxon>Brassicales</taxon>
        <taxon>Brassicaceae</taxon>
        <taxon>Coluteocarpeae</taxon>
        <taxon>Microthlaspi</taxon>
    </lineage>
</organism>
<evidence type="ECO:0000313" key="2">
    <source>
        <dbReference type="EMBL" id="CAA7016109.1"/>
    </source>
</evidence>
<feature type="chain" id="PRO_5025433138" evidence="1">
    <location>
        <begin position="25"/>
        <end position="101"/>
    </location>
</feature>
<dbReference type="OrthoDB" id="14246at2759"/>
<dbReference type="EMBL" id="CACVBM020000222">
    <property type="protein sequence ID" value="CAA7016109.1"/>
    <property type="molecule type" value="Genomic_DNA"/>
</dbReference>
<feature type="signal peptide" evidence="1">
    <location>
        <begin position="1"/>
        <end position="24"/>
    </location>
</feature>
<accession>A0A6D2HPW3</accession>
<dbReference type="Proteomes" id="UP000467841">
    <property type="component" value="Unassembled WGS sequence"/>
</dbReference>
<evidence type="ECO:0000256" key="1">
    <source>
        <dbReference type="SAM" id="SignalP"/>
    </source>
</evidence>
<proteinExistence type="predicted"/>
<dbReference type="AlphaFoldDB" id="A0A6D2HPW3"/>
<keyword evidence="3" id="KW-1185">Reference proteome</keyword>
<keyword evidence="1" id="KW-0732">Signal</keyword>
<evidence type="ECO:0000313" key="3">
    <source>
        <dbReference type="Proteomes" id="UP000467841"/>
    </source>
</evidence>